<organism evidence="3 4">
    <name type="scientific">Morus notabilis</name>
    <dbReference type="NCBI Taxonomy" id="981085"/>
    <lineage>
        <taxon>Eukaryota</taxon>
        <taxon>Viridiplantae</taxon>
        <taxon>Streptophyta</taxon>
        <taxon>Embryophyta</taxon>
        <taxon>Tracheophyta</taxon>
        <taxon>Spermatophyta</taxon>
        <taxon>Magnoliopsida</taxon>
        <taxon>eudicotyledons</taxon>
        <taxon>Gunneridae</taxon>
        <taxon>Pentapetalae</taxon>
        <taxon>rosids</taxon>
        <taxon>fabids</taxon>
        <taxon>Rosales</taxon>
        <taxon>Moraceae</taxon>
        <taxon>Moreae</taxon>
        <taxon>Morus</taxon>
    </lineage>
</organism>
<dbReference type="EMBL" id="KE345789">
    <property type="protein sequence ID" value="EXC16159.1"/>
    <property type="molecule type" value="Genomic_DNA"/>
</dbReference>
<gene>
    <name evidence="3" type="ORF">L484_024327</name>
</gene>
<dbReference type="PANTHER" id="PTHR47926:SF367">
    <property type="entry name" value="DYW DOMAIN-CONTAINING PROTEIN"/>
    <property type="match status" value="1"/>
</dbReference>
<dbReference type="PANTHER" id="PTHR47926">
    <property type="entry name" value="PENTATRICOPEPTIDE REPEAT-CONTAINING PROTEIN"/>
    <property type="match status" value="1"/>
</dbReference>
<sequence>MLACFVRDGQIGVAEKMFDEMPERDVVSWSTMVTGYVQNGCLEAVLDCFRAVTKAGLRLNVAILVSVLSISAQLGLLDCGSLVHSLVYSINFPITSSLGMSLIDMYLKCGCIEESKLLFDSMRWKDVWTWNVMICFLAAHGLAKEVLKLFEKFVDKGFAPASVTFVGVLCACSRAGLIREGRHYF</sequence>
<dbReference type="InterPro" id="IPR011990">
    <property type="entry name" value="TPR-like_helical_dom_sf"/>
</dbReference>
<keyword evidence="4" id="KW-1185">Reference proteome</keyword>
<keyword evidence="1" id="KW-0677">Repeat</keyword>
<feature type="repeat" description="PPR" evidence="2">
    <location>
        <begin position="25"/>
        <end position="59"/>
    </location>
</feature>
<dbReference type="Gene3D" id="1.25.40.10">
    <property type="entry name" value="Tetratricopeptide repeat domain"/>
    <property type="match status" value="2"/>
</dbReference>
<dbReference type="PROSITE" id="PS51375">
    <property type="entry name" value="PPR"/>
    <property type="match status" value="2"/>
</dbReference>
<dbReference type="InterPro" id="IPR046960">
    <property type="entry name" value="PPR_At4g14850-like_plant"/>
</dbReference>
<protein>
    <recommendedName>
        <fullName evidence="5">Pentatricopeptide repeat-containing protein</fullName>
    </recommendedName>
</protein>
<evidence type="ECO:0000256" key="1">
    <source>
        <dbReference type="ARBA" id="ARBA00022737"/>
    </source>
</evidence>
<feature type="repeat" description="PPR" evidence="2">
    <location>
        <begin position="126"/>
        <end position="160"/>
    </location>
</feature>
<name>W9S7L0_9ROSA</name>
<dbReference type="FunFam" id="1.25.40.10:FF:000031">
    <property type="entry name" value="Pentatricopeptide repeat-containing protein mitochondrial"/>
    <property type="match status" value="1"/>
</dbReference>
<evidence type="ECO:0000313" key="4">
    <source>
        <dbReference type="Proteomes" id="UP000030645"/>
    </source>
</evidence>
<reference evidence="4" key="1">
    <citation type="submission" date="2013-01" db="EMBL/GenBank/DDBJ databases">
        <title>Draft Genome Sequence of a Mulberry Tree, Morus notabilis C.K. Schneid.</title>
        <authorList>
            <person name="He N."/>
            <person name="Zhao S."/>
        </authorList>
    </citation>
    <scope>NUCLEOTIDE SEQUENCE</scope>
</reference>
<dbReference type="eggNOG" id="KOG4197">
    <property type="taxonomic scope" value="Eukaryota"/>
</dbReference>
<dbReference type="InterPro" id="IPR002885">
    <property type="entry name" value="PPR_rpt"/>
</dbReference>
<proteinExistence type="predicted"/>
<dbReference type="GO" id="GO:0009451">
    <property type="term" value="P:RNA modification"/>
    <property type="evidence" value="ECO:0007669"/>
    <property type="project" value="InterPro"/>
</dbReference>
<dbReference type="Pfam" id="PF01535">
    <property type="entry name" value="PPR"/>
    <property type="match status" value="4"/>
</dbReference>
<dbReference type="GO" id="GO:0003723">
    <property type="term" value="F:RNA binding"/>
    <property type="evidence" value="ECO:0007669"/>
    <property type="project" value="InterPro"/>
</dbReference>
<dbReference type="NCBIfam" id="TIGR00756">
    <property type="entry name" value="PPR"/>
    <property type="match status" value="3"/>
</dbReference>
<accession>W9S7L0</accession>
<evidence type="ECO:0000256" key="2">
    <source>
        <dbReference type="PROSITE-ProRule" id="PRU00708"/>
    </source>
</evidence>
<dbReference type="AlphaFoldDB" id="W9S7L0"/>
<dbReference type="Proteomes" id="UP000030645">
    <property type="component" value="Unassembled WGS sequence"/>
</dbReference>
<evidence type="ECO:0008006" key="5">
    <source>
        <dbReference type="Google" id="ProtNLM"/>
    </source>
</evidence>
<evidence type="ECO:0000313" key="3">
    <source>
        <dbReference type="EMBL" id="EXC16159.1"/>
    </source>
</evidence>